<name>A0A510V6X7_9CELL</name>
<sequence length="98" mass="10066">MVSCAAVADVFRSRATSGSDGRYMSVEMAGRAHISPSISTYLAFGRNCGAAAAPVPGDVTGGTAAATGAGAVWAEVVVRKLIPTILPRRTNRFDPRAV</sequence>
<dbReference type="AlphaFoldDB" id="A0A510V6X7"/>
<evidence type="ECO:0000313" key="2">
    <source>
        <dbReference type="Proteomes" id="UP000321118"/>
    </source>
</evidence>
<reference evidence="1 2" key="1">
    <citation type="submission" date="2019-07" db="EMBL/GenBank/DDBJ databases">
        <title>Whole genome shotgun sequence of Cellulomonas xylanilytica NBRC 101102.</title>
        <authorList>
            <person name="Hosoyama A."/>
            <person name="Uohara A."/>
            <person name="Ohji S."/>
            <person name="Ichikawa N."/>
        </authorList>
    </citation>
    <scope>NUCLEOTIDE SEQUENCE [LARGE SCALE GENOMIC DNA]</scope>
    <source>
        <strain evidence="1 2">NBRC 101102</strain>
    </source>
</reference>
<proteinExistence type="predicted"/>
<gene>
    <name evidence="1" type="ORF">CXY01_31440</name>
</gene>
<accession>A0A510V6X7</accession>
<dbReference type="EMBL" id="BJUB01000010">
    <property type="protein sequence ID" value="GEK22624.1"/>
    <property type="molecule type" value="Genomic_DNA"/>
</dbReference>
<keyword evidence="2" id="KW-1185">Reference proteome</keyword>
<dbReference type="Proteomes" id="UP000321118">
    <property type="component" value="Unassembled WGS sequence"/>
</dbReference>
<comment type="caution">
    <text evidence="1">The sequence shown here is derived from an EMBL/GenBank/DDBJ whole genome shotgun (WGS) entry which is preliminary data.</text>
</comment>
<protein>
    <submittedName>
        <fullName evidence="1">Uncharacterized protein</fullName>
    </submittedName>
</protein>
<organism evidence="1 2">
    <name type="scientific">Cellulomonas xylanilytica</name>
    <dbReference type="NCBI Taxonomy" id="233583"/>
    <lineage>
        <taxon>Bacteria</taxon>
        <taxon>Bacillati</taxon>
        <taxon>Actinomycetota</taxon>
        <taxon>Actinomycetes</taxon>
        <taxon>Micrococcales</taxon>
        <taxon>Cellulomonadaceae</taxon>
        <taxon>Cellulomonas</taxon>
    </lineage>
</organism>
<evidence type="ECO:0000313" key="1">
    <source>
        <dbReference type="EMBL" id="GEK22624.1"/>
    </source>
</evidence>